<dbReference type="Pfam" id="PF13483">
    <property type="entry name" value="Lactamase_B_3"/>
    <property type="match status" value="1"/>
</dbReference>
<accession>A0A1G2GTA1</accession>
<dbReference type="SUPFAM" id="SSF56281">
    <property type="entry name" value="Metallo-hydrolase/oxidoreductase"/>
    <property type="match status" value="1"/>
</dbReference>
<proteinExistence type="predicted"/>
<evidence type="ECO:0000313" key="1">
    <source>
        <dbReference type="EMBL" id="OGZ53422.1"/>
    </source>
</evidence>
<evidence type="ECO:0000313" key="2">
    <source>
        <dbReference type="Proteomes" id="UP000179106"/>
    </source>
</evidence>
<evidence type="ECO:0008006" key="3">
    <source>
        <dbReference type="Google" id="ProtNLM"/>
    </source>
</evidence>
<sequence>MILGKAGFSRKFLLEYHGKIMVITYFGGGSFRVQSGETSLLVDSENNRLKADLSLKTNTSVDPLLLVDERSEISFPGEYEIKGIDVKGVGVPEESTEKLIKTIYLVTWEDIKIAFLGQISKQPSAEIIEKLNEPDILFLPVGGGGVLEPEIAAKVAKMLEPLIIIPSFYKNPSEFLKAMGQKTEPQEKIVLKKKDMLGEKNKVVILKQS</sequence>
<dbReference type="STRING" id="1802126.A3B25_01860"/>
<dbReference type="Proteomes" id="UP000179106">
    <property type="component" value="Unassembled WGS sequence"/>
</dbReference>
<comment type="caution">
    <text evidence="1">The sequence shown here is derived from an EMBL/GenBank/DDBJ whole genome shotgun (WGS) entry which is preliminary data.</text>
</comment>
<reference evidence="1 2" key="1">
    <citation type="journal article" date="2016" name="Nat. Commun.">
        <title>Thousands of microbial genomes shed light on interconnected biogeochemical processes in an aquifer system.</title>
        <authorList>
            <person name="Anantharaman K."/>
            <person name="Brown C.T."/>
            <person name="Hug L.A."/>
            <person name="Sharon I."/>
            <person name="Castelle C.J."/>
            <person name="Probst A.J."/>
            <person name="Thomas B.C."/>
            <person name="Singh A."/>
            <person name="Wilkins M.J."/>
            <person name="Karaoz U."/>
            <person name="Brodie E.L."/>
            <person name="Williams K.H."/>
            <person name="Hubbard S.S."/>
            <person name="Banfield J.F."/>
        </authorList>
    </citation>
    <scope>NUCLEOTIDE SEQUENCE [LARGE SCALE GENOMIC DNA]</scope>
</reference>
<dbReference type="AlphaFoldDB" id="A0A1G2GTA1"/>
<organism evidence="1 2">
    <name type="scientific">Candidatus Ryanbacteria bacterium RIFCSPLOWO2_01_FULL_48_26</name>
    <dbReference type="NCBI Taxonomy" id="1802126"/>
    <lineage>
        <taxon>Bacteria</taxon>
        <taxon>Candidatus Ryaniibacteriota</taxon>
    </lineage>
</organism>
<protein>
    <recommendedName>
        <fullName evidence="3">Zn-dependent hydrolase</fullName>
    </recommendedName>
</protein>
<dbReference type="PANTHER" id="PTHR39189">
    <property type="entry name" value="UPF0173 METAL-DEPENDENT HYDROLASE YTKL"/>
    <property type="match status" value="1"/>
</dbReference>
<dbReference type="EMBL" id="MHNW01000019">
    <property type="protein sequence ID" value="OGZ53422.1"/>
    <property type="molecule type" value="Genomic_DNA"/>
</dbReference>
<dbReference type="Gene3D" id="3.60.15.10">
    <property type="entry name" value="Ribonuclease Z/Hydroxyacylglutathione hydrolase-like"/>
    <property type="match status" value="1"/>
</dbReference>
<gene>
    <name evidence="1" type="ORF">A3B25_01860</name>
</gene>
<dbReference type="InterPro" id="IPR036866">
    <property type="entry name" value="RibonucZ/Hydroxyglut_hydro"/>
</dbReference>
<dbReference type="PANTHER" id="PTHR39189:SF1">
    <property type="entry name" value="UPF0173 METAL-DEPENDENT HYDROLASE YTKL"/>
    <property type="match status" value="1"/>
</dbReference>
<name>A0A1G2GTA1_9BACT</name>